<feature type="transmembrane region" description="Helical" evidence="8">
    <location>
        <begin position="198"/>
        <end position="222"/>
    </location>
</feature>
<evidence type="ECO:0000256" key="7">
    <source>
        <dbReference type="ARBA" id="ARBA00023136"/>
    </source>
</evidence>
<evidence type="ECO:0000256" key="2">
    <source>
        <dbReference type="ARBA" id="ARBA00007935"/>
    </source>
</evidence>
<evidence type="ECO:0000256" key="4">
    <source>
        <dbReference type="ARBA" id="ARBA00022475"/>
    </source>
</evidence>
<comment type="subcellular location">
    <subcellularLocation>
        <location evidence="1">Cell membrane</location>
        <topology evidence="1">Multi-pass membrane protein</topology>
    </subcellularLocation>
</comment>
<dbReference type="SUPFAM" id="SSF81345">
    <property type="entry name" value="ABC transporter involved in vitamin B12 uptake, BtuC"/>
    <property type="match status" value="1"/>
</dbReference>
<keyword evidence="10" id="KW-1185">Reference proteome</keyword>
<protein>
    <submittedName>
        <fullName evidence="9">Iron ABC transporter</fullName>
    </submittedName>
</protein>
<feature type="transmembrane region" description="Helical" evidence="8">
    <location>
        <begin position="67"/>
        <end position="87"/>
    </location>
</feature>
<evidence type="ECO:0000313" key="9">
    <source>
        <dbReference type="EMBL" id="GKS81427.1"/>
    </source>
</evidence>
<feature type="transmembrane region" description="Helical" evidence="8">
    <location>
        <begin position="242"/>
        <end position="274"/>
    </location>
</feature>
<sequence length="340" mass="35528">MKISSYLKTRWQLQSGVVFLLVILLLLACLASVFWGVKDISGHKILTLLLFHHNEQSLLSSIVDKRIVRMAFGLLCGAALGVAGVLMQSVTRNPLADPSILGINTGASFFVVCGIAFFKISTAGQYVIVAFIGALVAAGLVFGIVALGKRLDALTLLLAGTGVSMMFSSLVTIVILVKQEAMDQFRFWQVGSLGSASVMGIKVFVPLFLLSLILAVACAPGLDALMLGSEVAQSLGVNAVLISLTACLAGIALCATATALAGPIAFIGLLATHFTRLIFGSEVKKVLPLSALVGALFLTSADVIGRLVSDTAEISVGIITALVGAPVLIFLARRMKVRAL</sequence>
<evidence type="ECO:0000256" key="5">
    <source>
        <dbReference type="ARBA" id="ARBA00022692"/>
    </source>
</evidence>
<feature type="transmembrane region" description="Helical" evidence="8">
    <location>
        <begin position="99"/>
        <end position="118"/>
    </location>
</feature>
<proteinExistence type="inferred from homology"/>
<dbReference type="CDD" id="cd06550">
    <property type="entry name" value="TM_ABC_iron-siderophores_like"/>
    <property type="match status" value="1"/>
</dbReference>
<keyword evidence="6 8" id="KW-1133">Transmembrane helix</keyword>
<keyword evidence="3" id="KW-0813">Transport</keyword>
<evidence type="ECO:0000256" key="1">
    <source>
        <dbReference type="ARBA" id="ARBA00004651"/>
    </source>
</evidence>
<dbReference type="RefSeq" id="WP_244055175.1">
    <property type="nucleotide sequence ID" value="NZ_BQXH01000009.1"/>
</dbReference>
<accession>A0ABQ5JIY7</accession>
<evidence type="ECO:0000256" key="8">
    <source>
        <dbReference type="SAM" id="Phobius"/>
    </source>
</evidence>
<evidence type="ECO:0000313" key="10">
    <source>
        <dbReference type="Proteomes" id="UP001055149"/>
    </source>
</evidence>
<evidence type="ECO:0000256" key="6">
    <source>
        <dbReference type="ARBA" id="ARBA00022989"/>
    </source>
</evidence>
<dbReference type="EMBL" id="BQXH01000009">
    <property type="protein sequence ID" value="GKS81427.1"/>
    <property type="molecule type" value="Genomic_DNA"/>
</dbReference>
<dbReference type="Gene3D" id="1.10.3470.10">
    <property type="entry name" value="ABC transporter involved in vitamin B12 uptake, BtuC"/>
    <property type="match status" value="1"/>
</dbReference>
<keyword evidence="4" id="KW-1003">Cell membrane</keyword>
<reference evidence="9" key="1">
    <citation type="journal article" date="2022" name="Int. J. Syst. Evol. Microbiol.">
        <title>A novel species of lactic acid bacteria, Ligilactobacillus pabuli sp. nov., isolated from alfalfa silage.</title>
        <authorList>
            <person name="Tohno M."/>
            <person name="Tanizawa Y."/>
            <person name="Sawada H."/>
            <person name="Sakamoto M."/>
            <person name="Ohkuma M."/>
            <person name="Kobayashi H."/>
        </authorList>
    </citation>
    <scope>NUCLEOTIDE SEQUENCE</scope>
    <source>
        <strain evidence="9">AF129</strain>
    </source>
</reference>
<dbReference type="InterPro" id="IPR037294">
    <property type="entry name" value="ABC_BtuC-like"/>
</dbReference>
<comment type="caution">
    <text evidence="9">The sequence shown here is derived from an EMBL/GenBank/DDBJ whole genome shotgun (WGS) entry which is preliminary data.</text>
</comment>
<dbReference type="PANTHER" id="PTHR30472">
    <property type="entry name" value="FERRIC ENTEROBACTIN TRANSPORT SYSTEM PERMEASE PROTEIN"/>
    <property type="match status" value="1"/>
</dbReference>
<comment type="similarity">
    <text evidence="2">Belongs to the binding-protein-dependent transport system permease family. FecCD subfamily.</text>
</comment>
<gene>
    <name evidence="9" type="ORF">LPAF129_11130</name>
</gene>
<dbReference type="Pfam" id="PF01032">
    <property type="entry name" value="FecCD"/>
    <property type="match status" value="1"/>
</dbReference>
<dbReference type="PROSITE" id="PS51257">
    <property type="entry name" value="PROKAR_LIPOPROTEIN"/>
    <property type="match status" value="1"/>
</dbReference>
<feature type="transmembrane region" description="Helical" evidence="8">
    <location>
        <begin position="16"/>
        <end position="37"/>
    </location>
</feature>
<feature type="transmembrane region" description="Helical" evidence="8">
    <location>
        <begin position="125"/>
        <end position="147"/>
    </location>
</feature>
<name>A0ABQ5JIY7_9LACO</name>
<feature type="transmembrane region" description="Helical" evidence="8">
    <location>
        <begin position="153"/>
        <end position="177"/>
    </location>
</feature>
<feature type="transmembrane region" description="Helical" evidence="8">
    <location>
        <begin position="286"/>
        <end position="308"/>
    </location>
</feature>
<keyword evidence="5 8" id="KW-0812">Transmembrane</keyword>
<evidence type="ECO:0000256" key="3">
    <source>
        <dbReference type="ARBA" id="ARBA00022448"/>
    </source>
</evidence>
<organism evidence="9 10">
    <name type="scientific">Ligilactobacillus pabuli</name>
    <dbReference type="NCBI Taxonomy" id="2886039"/>
    <lineage>
        <taxon>Bacteria</taxon>
        <taxon>Bacillati</taxon>
        <taxon>Bacillota</taxon>
        <taxon>Bacilli</taxon>
        <taxon>Lactobacillales</taxon>
        <taxon>Lactobacillaceae</taxon>
        <taxon>Ligilactobacillus</taxon>
    </lineage>
</organism>
<feature type="transmembrane region" description="Helical" evidence="8">
    <location>
        <begin position="314"/>
        <end position="332"/>
    </location>
</feature>
<dbReference type="PANTHER" id="PTHR30472:SF1">
    <property type="entry name" value="FE(3+) DICITRATE TRANSPORT SYSTEM PERMEASE PROTEIN FECC-RELATED"/>
    <property type="match status" value="1"/>
</dbReference>
<dbReference type="Proteomes" id="UP001055149">
    <property type="component" value="Unassembled WGS sequence"/>
</dbReference>
<dbReference type="InterPro" id="IPR000522">
    <property type="entry name" value="ABC_transptr_permease_BtuC"/>
</dbReference>
<keyword evidence="7 8" id="KW-0472">Membrane</keyword>